<dbReference type="AlphaFoldDB" id="A0A4Y2P317"/>
<accession>A0A4Y2P317</accession>
<protein>
    <submittedName>
        <fullName evidence="1">Uncharacterized protein</fullName>
    </submittedName>
</protein>
<comment type="caution">
    <text evidence="1">The sequence shown here is derived from an EMBL/GenBank/DDBJ whole genome shotgun (WGS) entry which is preliminary data.</text>
</comment>
<sequence>MGKKKKSGPFSGQRIDSSSKRNSFPTFFVIGRISTKNETFHGVSPFLVEKAITSGVGEVKSTKTLPSGDLLVEVESPKQAKNISKMKSLSTIPVTTNYLNILRQDICAFLLGHIYQIHSAVSSASVSGIRKLLAAGH</sequence>
<name>A0A4Y2P317_ARAVE</name>
<dbReference type="Proteomes" id="UP000499080">
    <property type="component" value="Unassembled WGS sequence"/>
</dbReference>
<gene>
    <name evidence="1" type="ORF">AVEN_185233_1</name>
</gene>
<keyword evidence="2" id="KW-1185">Reference proteome</keyword>
<organism evidence="1 2">
    <name type="scientific">Araneus ventricosus</name>
    <name type="common">Orbweaver spider</name>
    <name type="synonym">Epeira ventricosa</name>
    <dbReference type="NCBI Taxonomy" id="182803"/>
    <lineage>
        <taxon>Eukaryota</taxon>
        <taxon>Metazoa</taxon>
        <taxon>Ecdysozoa</taxon>
        <taxon>Arthropoda</taxon>
        <taxon>Chelicerata</taxon>
        <taxon>Arachnida</taxon>
        <taxon>Araneae</taxon>
        <taxon>Araneomorphae</taxon>
        <taxon>Entelegynae</taxon>
        <taxon>Araneoidea</taxon>
        <taxon>Araneidae</taxon>
        <taxon>Araneus</taxon>
    </lineage>
</organism>
<evidence type="ECO:0000313" key="1">
    <source>
        <dbReference type="EMBL" id="GBN45399.1"/>
    </source>
</evidence>
<proteinExistence type="predicted"/>
<evidence type="ECO:0000313" key="2">
    <source>
        <dbReference type="Proteomes" id="UP000499080"/>
    </source>
</evidence>
<reference evidence="1 2" key="1">
    <citation type="journal article" date="2019" name="Sci. Rep.">
        <title>Orb-weaving spider Araneus ventricosus genome elucidates the spidroin gene catalogue.</title>
        <authorList>
            <person name="Kono N."/>
            <person name="Nakamura H."/>
            <person name="Ohtoshi R."/>
            <person name="Moran D.A.P."/>
            <person name="Shinohara A."/>
            <person name="Yoshida Y."/>
            <person name="Fujiwara M."/>
            <person name="Mori M."/>
            <person name="Tomita M."/>
            <person name="Arakawa K."/>
        </authorList>
    </citation>
    <scope>NUCLEOTIDE SEQUENCE [LARGE SCALE GENOMIC DNA]</scope>
</reference>
<dbReference type="EMBL" id="BGPR01010295">
    <property type="protein sequence ID" value="GBN45399.1"/>
    <property type="molecule type" value="Genomic_DNA"/>
</dbReference>